<evidence type="ECO:0000256" key="1">
    <source>
        <dbReference type="SAM" id="MobiDB-lite"/>
    </source>
</evidence>
<dbReference type="AlphaFoldDB" id="A0AAV4TCU5"/>
<name>A0AAV4TCU5_CAEEX</name>
<accession>A0AAV4TCU5</accession>
<feature type="non-terminal residue" evidence="2">
    <location>
        <position position="1"/>
    </location>
</feature>
<protein>
    <submittedName>
        <fullName evidence="2">Uncharacterized protein</fullName>
    </submittedName>
</protein>
<feature type="region of interest" description="Disordered" evidence="1">
    <location>
        <begin position="38"/>
        <end position="61"/>
    </location>
</feature>
<reference evidence="2 3" key="1">
    <citation type="submission" date="2021-06" db="EMBL/GenBank/DDBJ databases">
        <title>Caerostris extrusa draft genome.</title>
        <authorList>
            <person name="Kono N."/>
            <person name="Arakawa K."/>
        </authorList>
    </citation>
    <scope>NUCLEOTIDE SEQUENCE [LARGE SCALE GENOMIC DNA]</scope>
</reference>
<comment type="caution">
    <text evidence="2">The sequence shown here is derived from an EMBL/GenBank/DDBJ whole genome shotgun (WGS) entry which is preliminary data.</text>
</comment>
<proteinExistence type="predicted"/>
<dbReference type="Proteomes" id="UP001054945">
    <property type="component" value="Unassembled WGS sequence"/>
</dbReference>
<sequence>EKLLHLRRSTLEWSSGLSTGQAWSPGYRGFHSHSWDPQDHSDLSVGAQAANSRRTPWAWQM</sequence>
<organism evidence="2 3">
    <name type="scientific">Caerostris extrusa</name>
    <name type="common">Bark spider</name>
    <name type="synonym">Caerostris bankana</name>
    <dbReference type="NCBI Taxonomy" id="172846"/>
    <lineage>
        <taxon>Eukaryota</taxon>
        <taxon>Metazoa</taxon>
        <taxon>Ecdysozoa</taxon>
        <taxon>Arthropoda</taxon>
        <taxon>Chelicerata</taxon>
        <taxon>Arachnida</taxon>
        <taxon>Araneae</taxon>
        <taxon>Araneomorphae</taxon>
        <taxon>Entelegynae</taxon>
        <taxon>Araneoidea</taxon>
        <taxon>Araneidae</taxon>
        <taxon>Caerostris</taxon>
    </lineage>
</organism>
<keyword evidence="3" id="KW-1185">Reference proteome</keyword>
<evidence type="ECO:0000313" key="3">
    <source>
        <dbReference type="Proteomes" id="UP001054945"/>
    </source>
</evidence>
<evidence type="ECO:0000313" key="2">
    <source>
        <dbReference type="EMBL" id="GIY42707.1"/>
    </source>
</evidence>
<gene>
    <name evidence="2" type="ORF">CEXT_184901</name>
</gene>
<dbReference type="EMBL" id="BPLR01010886">
    <property type="protein sequence ID" value="GIY42707.1"/>
    <property type="molecule type" value="Genomic_DNA"/>
</dbReference>